<evidence type="ECO:0000256" key="4">
    <source>
        <dbReference type="ARBA" id="ARBA00022737"/>
    </source>
</evidence>
<dbReference type="SMART" id="SM00320">
    <property type="entry name" value="WD40"/>
    <property type="match status" value="7"/>
</dbReference>
<comment type="subcellular location">
    <subcellularLocation>
        <location evidence="1">Cytoplasm</location>
    </subcellularLocation>
</comment>
<feature type="repeat" description="WD" evidence="5">
    <location>
        <begin position="188"/>
        <end position="228"/>
    </location>
</feature>
<dbReference type="InterPro" id="IPR001680">
    <property type="entry name" value="WD40_rpt"/>
</dbReference>
<feature type="repeat" description="WD" evidence="5">
    <location>
        <begin position="13"/>
        <end position="47"/>
    </location>
</feature>
<dbReference type="InterPro" id="IPR015943">
    <property type="entry name" value="WD40/YVTN_repeat-like_dom_sf"/>
</dbReference>
<feature type="domain" description="PUL" evidence="7">
    <location>
        <begin position="482"/>
        <end position="765"/>
    </location>
</feature>
<name>A0A9W4TT68_9ASCO</name>
<proteinExistence type="predicted"/>
<dbReference type="GO" id="GO:0005634">
    <property type="term" value="C:nucleus"/>
    <property type="evidence" value="ECO:0007669"/>
    <property type="project" value="TreeGrafter"/>
</dbReference>
<dbReference type="Gene3D" id="3.10.20.870">
    <property type="entry name" value="PFU (PLAA family ubiquitin binding), C-terminal domain"/>
    <property type="match status" value="1"/>
</dbReference>
<gene>
    <name evidence="8" type="ORF">CANVERA_P1477</name>
</gene>
<evidence type="ECO:0000256" key="3">
    <source>
        <dbReference type="ARBA" id="ARBA00022574"/>
    </source>
</evidence>
<dbReference type="PROSITE" id="PS50294">
    <property type="entry name" value="WD_REPEATS_REGION"/>
    <property type="match status" value="4"/>
</dbReference>
<sequence>MDENKNYKLSSTLSGHEQDVKALAFVEIDNKKFLVSSSRDSTTRLWQNLNTSQADSSIIFNSPSKPFINSVAIINDGKEPLVASGGQDAMIYLNDLLQHDIDPDGKYQLIGHEGNICSLSYEKNELISGSWDATAIVWDLKNFVPKFILKGHESSVLDCKVLGEDQYLTCSADKTIILWKGNKQVKQFKSHQDVIRKLFVLSSQQFLSSSNDGTIKLWDLKSGEVLNTFYGHESFVYDISTLSDDLLVSTGEDRAITIWDLKTGNIKQKITLPCISVWCVARLNDGDFAVGGSDNKIRVFTNSLSRVASDEELAEFRKSIESSSIAEQSVENLKKTDVPGYEALNKPGKQEGSTIMVKSPAGQIEAYQWSGGEWIKVGDVVGSSASNKKQSYQGKEYDYVFDVDIKDGEPPLKLPYNITDNPYVVAENFLADNELPSSYTQDVVQFLEKNTAGVSIEESQPLTDNRVLDPYSDAYVRQSNLKVIPAKSYIFFKDFKLEQIMNGLKKLNQSQESSVQLSDQSISTIENYLSTLNSKQAFDIITGYAKQIIQDWNVSSKLIGYDLLRICIPKVTTADLLRSTDAAKIILDSIHTGLIGSSNYSILMMIIKSLINLIDNTLFVQLFIDPTDDGKHYLYNSIFKDLLTKLTALIKDSNSNAKLYTTTMNTIATFIYDLSVYQLTTKGLKENSQVSAKPVLEFLDNVGEQIIKSSSEAAYRSIVGYGNFKYSKAIIEGSKYPSWIIEAGSMYSGESESRFYELASDLQNLSNFK</sequence>
<dbReference type="Gene3D" id="1.25.10.10">
    <property type="entry name" value="Leucine-rich Repeat Variant"/>
    <property type="match status" value="1"/>
</dbReference>
<feature type="domain" description="PFU" evidence="6">
    <location>
        <begin position="366"/>
        <end position="461"/>
    </location>
</feature>
<evidence type="ECO:0000259" key="7">
    <source>
        <dbReference type="PROSITE" id="PS51396"/>
    </source>
</evidence>
<evidence type="ECO:0000313" key="9">
    <source>
        <dbReference type="Proteomes" id="UP001152885"/>
    </source>
</evidence>
<evidence type="ECO:0000256" key="1">
    <source>
        <dbReference type="ARBA" id="ARBA00004496"/>
    </source>
</evidence>
<dbReference type="InterPro" id="IPR015155">
    <property type="entry name" value="PFU"/>
</dbReference>
<dbReference type="InterPro" id="IPR020472">
    <property type="entry name" value="WD40_PAC1"/>
</dbReference>
<dbReference type="InterPro" id="IPR013535">
    <property type="entry name" value="PUL_dom"/>
</dbReference>
<keyword evidence="3 5" id="KW-0853">WD repeat</keyword>
<dbReference type="InterPro" id="IPR019775">
    <property type="entry name" value="WD40_repeat_CS"/>
</dbReference>
<dbReference type="InterPro" id="IPR011989">
    <property type="entry name" value="ARM-like"/>
</dbReference>
<evidence type="ECO:0000259" key="6">
    <source>
        <dbReference type="PROSITE" id="PS51394"/>
    </source>
</evidence>
<dbReference type="Proteomes" id="UP001152885">
    <property type="component" value="Unassembled WGS sequence"/>
</dbReference>
<dbReference type="Gene3D" id="2.130.10.10">
    <property type="entry name" value="YVTN repeat-like/Quinoprotein amine dehydrogenase"/>
    <property type="match status" value="1"/>
</dbReference>
<dbReference type="PROSITE" id="PS51396">
    <property type="entry name" value="PUL"/>
    <property type="match status" value="1"/>
</dbReference>
<dbReference type="OrthoDB" id="10265988at2759"/>
<dbReference type="InterPro" id="IPR016024">
    <property type="entry name" value="ARM-type_fold"/>
</dbReference>
<dbReference type="PROSITE" id="PS50082">
    <property type="entry name" value="WD_REPEATS_2"/>
    <property type="match status" value="4"/>
</dbReference>
<dbReference type="PANTHER" id="PTHR19849">
    <property type="entry name" value="PHOSPHOLIPASE A-2-ACTIVATING PROTEIN"/>
    <property type="match status" value="1"/>
</dbReference>
<protein>
    <submittedName>
        <fullName evidence="8">Uncharacterized protein</fullName>
    </submittedName>
</protein>
<evidence type="ECO:0000313" key="8">
    <source>
        <dbReference type="EMBL" id="CAI5756960.1"/>
    </source>
</evidence>
<accession>A0A9W4TT68</accession>
<dbReference type="PROSITE" id="PS51394">
    <property type="entry name" value="PFU"/>
    <property type="match status" value="1"/>
</dbReference>
<dbReference type="EMBL" id="CANTUO010000001">
    <property type="protein sequence ID" value="CAI5756960.1"/>
    <property type="molecule type" value="Genomic_DNA"/>
</dbReference>
<feature type="repeat" description="WD" evidence="5">
    <location>
        <begin position="109"/>
        <end position="142"/>
    </location>
</feature>
<evidence type="ECO:0000256" key="5">
    <source>
        <dbReference type="PROSITE-ProRule" id="PRU00221"/>
    </source>
</evidence>
<dbReference type="GO" id="GO:0043161">
    <property type="term" value="P:proteasome-mediated ubiquitin-dependent protein catabolic process"/>
    <property type="evidence" value="ECO:0007669"/>
    <property type="project" value="TreeGrafter"/>
</dbReference>
<dbReference type="Pfam" id="PF09070">
    <property type="entry name" value="PFU"/>
    <property type="match status" value="1"/>
</dbReference>
<dbReference type="GO" id="GO:0005737">
    <property type="term" value="C:cytoplasm"/>
    <property type="evidence" value="ECO:0007669"/>
    <property type="project" value="UniProtKB-SubCell"/>
</dbReference>
<feature type="repeat" description="WD" evidence="5">
    <location>
        <begin position="229"/>
        <end position="269"/>
    </location>
</feature>
<keyword evidence="9" id="KW-1185">Reference proteome</keyword>
<dbReference type="Pfam" id="PF08324">
    <property type="entry name" value="PUL"/>
    <property type="match status" value="1"/>
</dbReference>
<dbReference type="PROSITE" id="PS00678">
    <property type="entry name" value="WD_REPEATS_1"/>
    <property type="match status" value="2"/>
</dbReference>
<comment type="caution">
    <text evidence="8">The sequence shown here is derived from an EMBL/GenBank/DDBJ whole genome shotgun (WGS) entry which is preliminary data.</text>
</comment>
<dbReference type="GO" id="GO:0043130">
    <property type="term" value="F:ubiquitin binding"/>
    <property type="evidence" value="ECO:0007669"/>
    <property type="project" value="TreeGrafter"/>
</dbReference>
<dbReference type="GO" id="GO:0010992">
    <property type="term" value="P:ubiquitin recycling"/>
    <property type="evidence" value="ECO:0007669"/>
    <property type="project" value="TreeGrafter"/>
</dbReference>
<dbReference type="CDD" id="cd00200">
    <property type="entry name" value="WD40"/>
    <property type="match status" value="1"/>
</dbReference>
<keyword evidence="4" id="KW-0677">Repeat</keyword>
<dbReference type="Pfam" id="PF00400">
    <property type="entry name" value="WD40"/>
    <property type="match status" value="6"/>
</dbReference>
<dbReference type="InterPro" id="IPR036322">
    <property type="entry name" value="WD40_repeat_dom_sf"/>
</dbReference>
<organism evidence="8 9">
    <name type="scientific">Candida verbasci</name>
    <dbReference type="NCBI Taxonomy" id="1227364"/>
    <lineage>
        <taxon>Eukaryota</taxon>
        <taxon>Fungi</taxon>
        <taxon>Dikarya</taxon>
        <taxon>Ascomycota</taxon>
        <taxon>Saccharomycotina</taxon>
        <taxon>Pichiomycetes</taxon>
        <taxon>Debaryomycetaceae</taxon>
        <taxon>Candida/Lodderomyces clade</taxon>
        <taxon>Candida</taxon>
    </lineage>
</organism>
<dbReference type="InterPro" id="IPR038122">
    <property type="entry name" value="PFU_sf"/>
</dbReference>
<dbReference type="SUPFAM" id="SSF50978">
    <property type="entry name" value="WD40 repeat-like"/>
    <property type="match status" value="1"/>
</dbReference>
<dbReference type="PANTHER" id="PTHR19849:SF0">
    <property type="entry name" value="PHOSPHOLIPASE A-2-ACTIVATING PROTEIN"/>
    <property type="match status" value="1"/>
</dbReference>
<reference evidence="8" key="1">
    <citation type="submission" date="2022-12" db="EMBL/GenBank/DDBJ databases">
        <authorList>
            <person name="Brejova B."/>
        </authorList>
    </citation>
    <scope>NUCLEOTIDE SEQUENCE</scope>
</reference>
<keyword evidence="2" id="KW-0963">Cytoplasm</keyword>
<evidence type="ECO:0000256" key="2">
    <source>
        <dbReference type="ARBA" id="ARBA00022490"/>
    </source>
</evidence>
<dbReference type="AlphaFoldDB" id="A0A9W4TT68"/>
<dbReference type="SUPFAM" id="SSF48371">
    <property type="entry name" value="ARM repeat"/>
    <property type="match status" value="1"/>
</dbReference>
<dbReference type="PRINTS" id="PR00320">
    <property type="entry name" value="GPROTEINBRPT"/>
</dbReference>